<dbReference type="Gene3D" id="1.10.3620.10">
    <property type="entry name" value="YdcF like domain"/>
    <property type="match status" value="1"/>
</dbReference>
<dbReference type="Proteomes" id="UP001629953">
    <property type="component" value="Unassembled WGS sequence"/>
</dbReference>
<proteinExistence type="predicted"/>
<evidence type="ECO:0000313" key="2">
    <source>
        <dbReference type="Proteomes" id="UP001629953"/>
    </source>
</evidence>
<dbReference type="PANTHER" id="PTHR30336:SF20">
    <property type="entry name" value="DUF218 DOMAIN-CONTAINING PROTEIN"/>
    <property type="match status" value="1"/>
</dbReference>
<gene>
    <name evidence="1" type="ORF">ABUE30_08900</name>
</gene>
<reference evidence="1 2" key="1">
    <citation type="journal article" date="2013" name="Int. J. Syst. Evol. Microbiol.">
        <title>Celerinatantimonas yamalensis sp. nov., a cold-adapted diazotrophic bacterium from a cold permafrost brine.</title>
        <authorList>
            <person name="Shcherbakova V."/>
            <person name="Chuvilskaya N."/>
            <person name="Rivkina E."/>
            <person name="Demidov N."/>
            <person name="Uchaeva V."/>
            <person name="Suetin S."/>
            <person name="Suzina N."/>
            <person name="Gilichinsky D."/>
        </authorList>
    </citation>
    <scope>NUCLEOTIDE SEQUENCE [LARGE SCALE GENOMIC DNA]</scope>
    <source>
        <strain evidence="1 2">C7</strain>
    </source>
</reference>
<dbReference type="PANTHER" id="PTHR30336">
    <property type="entry name" value="INNER MEMBRANE PROTEIN, PROBABLE PERMEASE"/>
    <property type="match status" value="1"/>
</dbReference>
<dbReference type="Gene3D" id="3.40.50.620">
    <property type="entry name" value="HUPs"/>
    <property type="match status" value="1"/>
</dbReference>
<protein>
    <submittedName>
        <fullName evidence="1">YdcF family protein</fullName>
    </submittedName>
</protein>
<name>A0ABW9G680_9GAMM</name>
<organism evidence="1 2">
    <name type="scientific">Celerinatantimonas yamalensis</name>
    <dbReference type="NCBI Taxonomy" id="559956"/>
    <lineage>
        <taxon>Bacteria</taxon>
        <taxon>Pseudomonadati</taxon>
        <taxon>Pseudomonadota</taxon>
        <taxon>Gammaproteobacteria</taxon>
        <taxon>Celerinatantimonadaceae</taxon>
        <taxon>Celerinatantimonas</taxon>
    </lineage>
</organism>
<keyword evidence="2" id="KW-1185">Reference proteome</keyword>
<evidence type="ECO:0000313" key="1">
    <source>
        <dbReference type="EMBL" id="MFM2485179.1"/>
    </source>
</evidence>
<sequence length="263" mass="29921">MDQKVAEYINILGNYLGKRDIKEITSAAITKKIGIEKADIMVLFGGSILAGGDVLAEGMKNKVAKKYIIVGGAGHTTETLRQKMKIEFPDMETDEKSEAELFSKYIEKKYRLQPDYIEKESTNCGNNITYMLNLIRKNRIDSNTMIFTQDATMQRRMEATINKESPDKKIINYASYHATVVVNNGKLEYKDVISGMWTMERYITLLMGEIPRLTDNKDGYGPNGKNYLPHIDIPENVMKAFDEMKKKYGSLIRVANPLYASKK</sequence>
<accession>A0ABW9G680</accession>
<dbReference type="InterPro" id="IPR014729">
    <property type="entry name" value="Rossmann-like_a/b/a_fold"/>
</dbReference>
<dbReference type="RefSeq" id="WP_408623393.1">
    <property type="nucleotide sequence ID" value="NZ_JBEQCT010000003.1"/>
</dbReference>
<dbReference type="EMBL" id="JBEQCT010000003">
    <property type="protein sequence ID" value="MFM2485179.1"/>
    <property type="molecule type" value="Genomic_DNA"/>
</dbReference>
<comment type="caution">
    <text evidence="1">The sequence shown here is derived from an EMBL/GenBank/DDBJ whole genome shotgun (WGS) entry which is preliminary data.</text>
</comment>
<dbReference type="InterPro" id="IPR051599">
    <property type="entry name" value="Cell_Envelope_Assoc"/>
</dbReference>